<feature type="coiled-coil region" evidence="1">
    <location>
        <begin position="354"/>
        <end position="402"/>
    </location>
</feature>
<keyword evidence="4" id="KW-1185">Reference proteome</keyword>
<keyword evidence="1" id="KW-0175">Coiled coil</keyword>
<dbReference type="Proteomes" id="UP001054252">
    <property type="component" value="Unassembled WGS sequence"/>
</dbReference>
<name>A0AAV5LAM7_9ROSI</name>
<evidence type="ECO:0000256" key="2">
    <source>
        <dbReference type="SAM" id="MobiDB-lite"/>
    </source>
</evidence>
<evidence type="ECO:0000256" key="1">
    <source>
        <dbReference type="SAM" id="Coils"/>
    </source>
</evidence>
<sequence length="514" mass="58091">MSSEETVSDERIRGRVKEGEVEDLGVPQNILEKENERDECFNPEEEIVSEIISKAGKEEKEGLFGPGGPLDAHVFPLHDGWIAVPHSKVAGVSVDEVWFGVDSTHPKRCTTGDSLCGQVVNRKKRGLFSVRPCSIKGWTDKFFFVDDSEWDKTDAEVEDLNWGDEGILDIMEFTSQRMLDAAKIYGPNSRSGEEMNKFLEAADGVGIPKKGRRKRAEVGRQGEVSSATQFEAQALAVSQPSNVGAEVTVAKREGLVAARPSAMATDIATRLREQGYIRLQTTSFYESGMKSTAKRFINAYFSEVDRQRARDVVATRGLVRWCVKPLRYEIPTSLEAVNLMNVLANEHHKSLRDKTQLRKENAKLVKKNEDAELEVAKLRSKIEKLKKENATLKRDSELSYEKWKICEDELKKEKELDKVRKATAELKLKVHNSIEEHVAKFLRSSTFDNIVNLYQLPTAIVAFSDYRRGRTIFPPNFSFEFMPVADERSGGADKLDQLAEWLLTSSIFVKMIYL</sequence>
<comment type="caution">
    <text evidence="3">The sequence shown here is derived from an EMBL/GenBank/DDBJ whole genome shotgun (WGS) entry which is preliminary data.</text>
</comment>
<gene>
    <name evidence="3" type="ORF">SLEP1_g42493</name>
</gene>
<organism evidence="3 4">
    <name type="scientific">Rubroshorea leprosula</name>
    <dbReference type="NCBI Taxonomy" id="152421"/>
    <lineage>
        <taxon>Eukaryota</taxon>
        <taxon>Viridiplantae</taxon>
        <taxon>Streptophyta</taxon>
        <taxon>Embryophyta</taxon>
        <taxon>Tracheophyta</taxon>
        <taxon>Spermatophyta</taxon>
        <taxon>Magnoliopsida</taxon>
        <taxon>eudicotyledons</taxon>
        <taxon>Gunneridae</taxon>
        <taxon>Pentapetalae</taxon>
        <taxon>rosids</taxon>
        <taxon>malvids</taxon>
        <taxon>Malvales</taxon>
        <taxon>Dipterocarpaceae</taxon>
        <taxon>Rubroshorea</taxon>
    </lineage>
</organism>
<dbReference type="AlphaFoldDB" id="A0AAV5LAM7"/>
<feature type="compositionally biased region" description="Basic and acidic residues" evidence="2">
    <location>
        <begin position="8"/>
        <end position="19"/>
    </location>
</feature>
<reference evidence="3 4" key="1">
    <citation type="journal article" date="2021" name="Commun. Biol.">
        <title>The genome of Shorea leprosula (Dipterocarpaceae) highlights the ecological relevance of drought in aseasonal tropical rainforests.</title>
        <authorList>
            <person name="Ng K.K.S."/>
            <person name="Kobayashi M.J."/>
            <person name="Fawcett J.A."/>
            <person name="Hatakeyama M."/>
            <person name="Paape T."/>
            <person name="Ng C.H."/>
            <person name="Ang C.C."/>
            <person name="Tnah L.H."/>
            <person name="Lee C.T."/>
            <person name="Nishiyama T."/>
            <person name="Sese J."/>
            <person name="O'Brien M.J."/>
            <person name="Copetti D."/>
            <person name="Mohd Noor M.I."/>
            <person name="Ong R.C."/>
            <person name="Putra M."/>
            <person name="Sireger I.Z."/>
            <person name="Indrioko S."/>
            <person name="Kosugi Y."/>
            <person name="Izuno A."/>
            <person name="Isagi Y."/>
            <person name="Lee S.L."/>
            <person name="Shimizu K.K."/>
        </authorList>
    </citation>
    <scope>NUCLEOTIDE SEQUENCE [LARGE SCALE GENOMIC DNA]</scope>
    <source>
        <strain evidence="3">214</strain>
    </source>
</reference>
<proteinExistence type="predicted"/>
<evidence type="ECO:0000313" key="4">
    <source>
        <dbReference type="Proteomes" id="UP001054252"/>
    </source>
</evidence>
<accession>A0AAV5LAM7</accession>
<dbReference type="EMBL" id="BPVZ01000103">
    <property type="protein sequence ID" value="GKV34072.1"/>
    <property type="molecule type" value="Genomic_DNA"/>
</dbReference>
<protein>
    <submittedName>
        <fullName evidence="3">Uncharacterized protein</fullName>
    </submittedName>
</protein>
<evidence type="ECO:0000313" key="3">
    <source>
        <dbReference type="EMBL" id="GKV34072.1"/>
    </source>
</evidence>
<feature type="region of interest" description="Disordered" evidence="2">
    <location>
        <begin position="1"/>
        <end position="20"/>
    </location>
</feature>